<evidence type="ECO:0000313" key="1">
    <source>
        <dbReference type="EMBL" id="TGO07190.1"/>
    </source>
</evidence>
<reference evidence="1 2" key="1">
    <citation type="submission" date="2017-12" db="EMBL/GenBank/DDBJ databases">
        <title>Comparative genomics of Botrytis spp.</title>
        <authorList>
            <person name="Valero-Jimenez C.A."/>
            <person name="Tapia P."/>
            <person name="Veloso J."/>
            <person name="Silva-Moreno E."/>
            <person name="Staats M."/>
            <person name="Valdes J.H."/>
            <person name="Van Kan J.A.L."/>
        </authorList>
    </citation>
    <scope>NUCLEOTIDE SEQUENCE [LARGE SCALE GENOMIC DNA]</scope>
    <source>
        <strain evidence="1 2">Bt9001</strain>
    </source>
</reference>
<dbReference type="AlphaFoldDB" id="A0A4Z1E748"/>
<gene>
    <name evidence="1" type="ORF">BTUL_0313g00070</name>
</gene>
<protein>
    <submittedName>
        <fullName evidence="1">Uncharacterized protein</fullName>
    </submittedName>
</protein>
<organism evidence="1 2">
    <name type="scientific">Botrytis tulipae</name>
    <dbReference type="NCBI Taxonomy" id="87230"/>
    <lineage>
        <taxon>Eukaryota</taxon>
        <taxon>Fungi</taxon>
        <taxon>Dikarya</taxon>
        <taxon>Ascomycota</taxon>
        <taxon>Pezizomycotina</taxon>
        <taxon>Leotiomycetes</taxon>
        <taxon>Helotiales</taxon>
        <taxon>Sclerotiniaceae</taxon>
        <taxon>Botrytis</taxon>
    </lineage>
</organism>
<keyword evidence="2" id="KW-1185">Reference proteome</keyword>
<comment type="caution">
    <text evidence="1">The sequence shown here is derived from an EMBL/GenBank/DDBJ whole genome shotgun (WGS) entry which is preliminary data.</text>
</comment>
<name>A0A4Z1E748_9HELO</name>
<dbReference type="OrthoDB" id="10640549at2759"/>
<dbReference type="Proteomes" id="UP000297777">
    <property type="component" value="Unassembled WGS sequence"/>
</dbReference>
<proteinExistence type="predicted"/>
<evidence type="ECO:0000313" key="2">
    <source>
        <dbReference type="Proteomes" id="UP000297777"/>
    </source>
</evidence>
<accession>A0A4Z1E748</accession>
<sequence>MEPTLLPYIPLEGTSSTKFFNHQPRDIADLPFILQILPNVSDKVKRCISDINQLRYVVVTAPLEEVPQIIFHQLLNNWIDFSLLLSKLRMQYENGNTSPAWMQTYRNTLQDGLLTKYYMLAGILNVSEEHELRCMRIFAHCLTREPGRSIEEERDLRIKYRYLTESTYNTMVLKHQADRYMPDRISEIIGRTDDPAKYNFTAQDEIRIRSLPQHPVLVARLALIHNHKLENDGNIASPPSVDVGMLRDVQRDPSHNPTHLSDFMSNDPRLTEMDRAFLRALYPDI</sequence>
<dbReference type="EMBL" id="PQXH01000311">
    <property type="protein sequence ID" value="TGO07190.1"/>
    <property type="molecule type" value="Genomic_DNA"/>
</dbReference>